<dbReference type="Proteomes" id="UP000016033">
    <property type="component" value="Unassembled WGS sequence"/>
</dbReference>
<keyword evidence="1" id="KW-0472">Membrane</keyword>
<comment type="caution">
    <text evidence="2">The sequence shown here is derived from an EMBL/GenBank/DDBJ whole genome shotgun (WGS) entry which is preliminary data.</text>
</comment>
<dbReference type="PATRIC" id="fig|1333857.3.peg.1207"/>
<feature type="transmembrane region" description="Helical" evidence="1">
    <location>
        <begin position="74"/>
        <end position="94"/>
    </location>
</feature>
<evidence type="ECO:0000313" key="3">
    <source>
        <dbReference type="Proteomes" id="UP000016033"/>
    </source>
</evidence>
<feature type="transmembrane region" description="Helical" evidence="1">
    <location>
        <begin position="25"/>
        <end position="44"/>
    </location>
</feature>
<accession>T5KND4</accession>
<dbReference type="EMBL" id="ATAO01000131">
    <property type="protein sequence ID" value="EQM81125.1"/>
    <property type="molecule type" value="Genomic_DNA"/>
</dbReference>
<proteinExistence type="predicted"/>
<sequence>IATVANTAAWLTQIAPQSWAQAADAWAIGVLVVVLVIGAAAAWITGRIAPALATAWGLAWLAVGRLTGEPQSTPTAIAAITVAVLLVITGIVAVSRRSRAVDADAQSTRR</sequence>
<keyword evidence="1" id="KW-1133">Transmembrane helix</keyword>
<organism evidence="2 3">
    <name type="scientific">Microbacterium maritypicum MF109</name>
    <dbReference type="NCBI Taxonomy" id="1333857"/>
    <lineage>
        <taxon>Bacteria</taxon>
        <taxon>Bacillati</taxon>
        <taxon>Actinomycetota</taxon>
        <taxon>Actinomycetes</taxon>
        <taxon>Micrococcales</taxon>
        <taxon>Microbacteriaceae</taxon>
        <taxon>Microbacterium</taxon>
    </lineage>
</organism>
<dbReference type="AlphaFoldDB" id="T5KND4"/>
<reference evidence="2 3" key="1">
    <citation type="journal article" date="2013" name="Genome Announc.">
        <title>Whole-genome sequences of five oyster-associated bacteria show potential for crude oil hydrocarbon degradation.</title>
        <authorList>
            <person name="Chauhan A."/>
            <person name="Green S."/>
            <person name="Pathak A."/>
            <person name="Thomas J."/>
            <person name="Venkatramanan R."/>
        </authorList>
    </citation>
    <scope>NUCLEOTIDE SEQUENCE [LARGE SCALE GENOMIC DNA]</scope>
    <source>
        <strain evidence="2 3">MF109</strain>
    </source>
</reference>
<name>T5KND4_MICMQ</name>
<protein>
    <recommendedName>
        <fullName evidence="4">Tryptophan-rich sensory protein</fullName>
    </recommendedName>
</protein>
<evidence type="ECO:0008006" key="4">
    <source>
        <dbReference type="Google" id="ProtNLM"/>
    </source>
</evidence>
<evidence type="ECO:0000313" key="2">
    <source>
        <dbReference type="EMBL" id="EQM81125.1"/>
    </source>
</evidence>
<evidence type="ECO:0000256" key="1">
    <source>
        <dbReference type="SAM" id="Phobius"/>
    </source>
</evidence>
<feature type="non-terminal residue" evidence="2">
    <location>
        <position position="1"/>
    </location>
</feature>
<keyword evidence="1" id="KW-0812">Transmembrane</keyword>
<gene>
    <name evidence="2" type="ORF">L687_20330</name>
</gene>